<keyword evidence="7" id="KW-1185">Reference proteome</keyword>
<dbReference type="GO" id="GO:0009055">
    <property type="term" value="F:electron transfer activity"/>
    <property type="evidence" value="ECO:0007669"/>
    <property type="project" value="InterPro"/>
</dbReference>
<gene>
    <name evidence="6" type="ORF">FRY97_12700</name>
</gene>
<protein>
    <submittedName>
        <fullName evidence="6">Cytochrome c</fullName>
    </submittedName>
</protein>
<evidence type="ECO:0000256" key="4">
    <source>
        <dbReference type="PROSITE-ProRule" id="PRU00433"/>
    </source>
</evidence>
<dbReference type="Gene3D" id="1.10.760.10">
    <property type="entry name" value="Cytochrome c-like domain"/>
    <property type="match status" value="1"/>
</dbReference>
<keyword evidence="3 4" id="KW-0408">Iron</keyword>
<comment type="caution">
    <text evidence="6">The sequence shown here is derived from an EMBL/GenBank/DDBJ whole genome shotgun (WGS) entry which is preliminary data.</text>
</comment>
<dbReference type="InterPro" id="IPR051459">
    <property type="entry name" value="Cytochrome_c-type_DH"/>
</dbReference>
<evidence type="ECO:0000256" key="3">
    <source>
        <dbReference type="ARBA" id="ARBA00023004"/>
    </source>
</evidence>
<dbReference type="RefSeq" id="WP_147167918.1">
    <property type="nucleotide sequence ID" value="NZ_VOOR01000025.1"/>
</dbReference>
<dbReference type="SUPFAM" id="SSF46626">
    <property type="entry name" value="Cytochrome c"/>
    <property type="match status" value="1"/>
</dbReference>
<keyword evidence="1 4" id="KW-0349">Heme</keyword>
<dbReference type="OrthoDB" id="9811395at2"/>
<dbReference type="GO" id="GO:0020037">
    <property type="term" value="F:heme binding"/>
    <property type="evidence" value="ECO:0007669"/>
    <property type="project" value="InterPro"/>
</dbReference>
<accession>A0A5C6RMV1</accession>
<feature type="domain" description="Cytochrome c" evidence="5">
    <location>
        <begin position="24"/>
        <end position="113"/>
    </location>
</feature>
<evidence type="ECO:0000313" key="6">
    <source>
        <dbReference type="EMBL" id="TXB62702.1"/>
    </source>
</evidence>
<evidence type="ECO:0000256" key="2">
    <source>
        <dbReference type="ARBA" id="ARBA00022723"/>
    </source>
</evidence>
<reference evidence="6 7" key="1">
    <citation type="submission" date="2019-08" db="EMBL/GenBank/DDBJ databases">
        <title>Genome of Phaeodactylibacter luteus.</title>
        <authorList>
            <person name="Bowman J.P."/>
        </authorList>
    </citation>
    <scope>NUCLEOTIDE SEQUENCE [LARGE SCALE GENOMIC DNA]</scope>
    <source>
        <strain evidence="6 7">KCTC 42180</strain>
    </source>
</reference>
<evidence type="ECO:0000313" key="7">
    <source>
        <dbReference type="Proteomes" id="UP000321580"/>
    </source>
</evidence>
<proteinExistence type="predicted"/>
<dbReference type="AlphaFoldDB" id="A0A5C6RMV1"/>
<sequence>MKWKTLLLSISFGTLFILASCRDDPYKQGRILYQNFCASCHMDDGSGLAGNIPPLAGADYVAQHQEALACIIRYGMEGEVVVNGTTYNNPMEGIGALSDFEITNVINYINHSWGNDYGYMTYGEVKKALANCSED</sequence>
<keyword evidence="2 4" id="KW-0479">Metal-binding</keyword>
<evidence type="ECO:0000256" key="1">
    <source>
        <dbReference type="ARBA" id="ARBA00022617"/>
    </source>
</evidence>
<dbReference type="GO" id="GO:0046872">
    <property type="term" value="F:metal ion binding"/>
    <property type="evidence" value="ECO:0007669"/>
    <property type="project" value="UniProtKB-KW"/>
</dbReference>
<dbReference type="PROSITE" id="PS51257">
    <property type="entry name" value="PROKAR_LIPOPROTEIN"/>
    <property type="match status" value="1"/>
</dbReference>
<dbReference type="Proteomes" id="UP000321580">
    <property type="component" value="Unassembled WGS sequence"/>
</dbReference>
<dbReference type="EMBL" id="VOOR01000025">
    <property type="protein sequence ID" value="TXB62702.1"/>
    <property type="molecule type" value="Genomic_DNA"/>
</dbReference>
<evidence type="ECO:0000259" key="5">
    <source>
        <dbReference type="PROSITE" id="PS51007"/>
    </source>
</evidence>
<organism evidence="6 7">
    <name type="scientific">Phaeodactylibacter luteus</name>
    <dbReference type="NCBI Taxonomy" id="1564516"/>
    <lineage>
        <taxon>Bacteria</taxon>
        <taxon>Pseudomonadati</taxon>
        <taxon>Bacteroidota</taxon>
        <taxon>Saprospiria</taxon>
        <taxon>Saprospirales</taxon>
        <taxon>Haliscomenobacteraceae</taxon>
        <taxon>Phaeodactylibacter</taxon>
    </lineage>
</organism>
<dbReference type="PROSITE" id="PS51007">
    <property type="entry name" value="CYTC"/>
    <property type="match status" value="1"/>
</dbReference>
<dbReference type="InterPro" id="IPR036909">
    <property type="entry name" value="Cyt_c-like_dom_sf"/>
</dbReference>
<dbReference type="PANTHER" id="PTHR35008">
    <property type="entry name" value="BLL4482 PROTEIN-RELATED"/>
    <property type="match status" value="1"/>
</dbReference>
<name>A0A5C6RMV1_9BACT</name>
<dbReference type="Pfam" id="PF00034">
    <property type="entry name" value="Cytochrom_C"/>
    <property type="match status" value="1"/>
</dbReference>
<dbReference type="PANTHER" id="PTHR35008:SF4">
    <property type="entry name" value="BLL4482 PROTEIN"/>
    <property type="match status" value="1"/>
</dbReference>
<dbReference type="InterPro" id="IPR009056">
    <property type="entry name" value="Cyt_c-like_dom"/>
</dbReference>